<dbReference type="EMBL" id="JBBLZC010000022">
    <property type="protein sequence ID" value="MEK0085162.1"/>
    <property type="molecule type" value="Genomic_DNA"/>
</dbReference>
<organism evidence="1 2">
    <name type="scientific">Benzoatithermus flavus</name>
    <dbReference type="NCBI Taxonomy" id="3108223"/>
    <lineage>
        <taxon>Bacteria</taxon>
        <taxon>Pseudomonadati</taxon>
        <taxon>Pseudomonadota</taxon>
        <taxon>Alphaproteobacteria</taxon>
        <taxon>Geminicoccales</taxon>
        <taxon>Geminicoccaceae</taxon>
        <taxon>Benzoatithermus</taxon>
    </lineage>
</organism>
<accession>A0ABU8XVD7</accession>
<protein>
    <submittedName>
        <fullName evidence="1">DUF3500 domain-containing protein</fullName>
    </submittedName>
</protein>
<evidence type="ECO:0000313" key="1">
    <source>
        <dbReference type="EMBL" id="MEK0085162.1"/>
    </source>
</evidence>
<dbReference type="Pfam" id="PF12006">
    <property type="entry name" value="DUF3500"/>
    <property type="match status" value="1"/>
</dbReference>
<comment type="caution">
    <text evidence="1">The sequence shown here is derived from an EMBL/GenBank/DDBJ whole genome shotgun (WGS) entry which is preliminary data.</text>
</comment>
<dbReference type="InterPro" id="IPR021889">
    <property type="entry name" value="DUF3500"/>
</dbReference>
<gene>
    <name evidence="1" type="ORF">U1T56_18570</name>
</gene>
<dbReference type="PANTHER" id="PTHR37489:SF1">
    <property type="entry name" value="DUF3500 DOMAIN-CONTAINING PROTEIN"/>
    <property type="match status" value="1"/>
</dbReference>
<reference evidence="1 2" key="1">
    <citation type="submission" date="2024-01" db="EMBL/GenBank/DDBJ databases">
        <title>Multi-omics insights into the function and evolution of sodium benzoate biodegradation pathways in Benzoatithermus flavus gen. nov., sp. nov. from hot spring.</title>
        <authorList>
            <person name="Hu C.-J."/>
            <person name="Li W.-J."/>
        </authorList>
    </citation>
    <scope>NUCLEOTIDE SEQUENCE [LARGE SCALE GENOMIC DNA]</scope>
    <source>
        <strain evidence="1 2">SYSU G07066</strain>
    </source>
</reference>
<proteinExistence type="predicted"/>
<evidence type="ECO:0000313" key="2">
    <source>
        <dbReference type="Proteomes" id="UP001375743"/>
    </source>
</evidence>
<dbReference type="RefSeq" id="WP_418161009.1">
    <property type="nucleotide sequence ID" value="NZ_JBBLZC010000022.1"/>
</dbReference>
<dbReference type="Proteomes" id="UP001375743">
    <property type="component" value="Unassembled WGS sequence"/>
</dbReference>
<name>A0ABU8XVD7_9PROT</name>
<keyword evidence="2" id="KW-1185">Reference proteome</keyword>
<sequence>MAQQEMAAVPAVPWATAGALGERMARAAVALIEALDDGQRARTLHPFTSAARRDWHYVPRTRPGLPLRAMRAPQKKLVWALVDAALGVEGAAKARGVLALEAILHARTSDKAYRDPENYAIALFGEPGRGPWGWRFEGHHLSLNLTLVPNVGIAVTPHFLGANPFSGAVVPDPSHGRLVRVLEQESALAFAIVNGLDDDALRRAVIAVDSPADIVGGPGRELHLREPQGLPLDVMPAEQRNRALALLETFFGHLAPELARPVMDRVREAGIDRLRFAWAGATDPSGLHYYRLHGPTLIVEYDKTDRDHAHSVWHDPTNLFGEDHLRHHRRTAHAGH</sequence>
<dbReference type="PANTHER" id="PTHR37489">
    <property type="entry name" value="DUF3500 DOMAIN-CONTAINING PROTEIN"/>
    <property type="match status" value="1"/>
</dbReference>